<evidence type="ECO:0000313" key="2">
    <source>
        <dbReference type="EMBL" id="KAA6361579.1"/>
    </source>
</evidence>
<dbReference type="Gene3D" id="1.20.920.30">
    <property type="match status" value="1"/>
</dbReference>
<dbReference type="PANTHER" id="PTHR22878:SF68">
    <property type="entry name" value="DYNEIN HEAVY CHAIN 6, AXONEMAL-LIKE"/>
    <property type="match status" value="1"/>
</dbReference>
<dbReference type="OrthoDB" id="5593012at2759"/>
<dbReference type="GO" id="GO:0030286">
    <property type="term" value="C:dynein complex"/>
    <property type="evidence" value="ECO:0007669"/>
    <property type="project" value="InterPro"/>
</dbReference>
<dbReference type="AlphaFoldDB" id="A0A5J4TUP0"/>
<sequence length="260" mass="28626">MDFKQSTKLISNLSDPRLGPKFPRIKKLNRKKKIRLKNAGGTKGSGNNKDSFTEFIPNTTIGIVASLLELFTSLADTYASTHSSKIADAQYQQRMDAVTGAGGRSGRRGKKGDQKKAERENIGKQVIVFVHDLKTPTPEIYFAQPPIEFLKQCIDQKGIYDRKKLTFNHLTETVFVAACGPPGGGRHVITQRLTKCFHTIGMPQVGTSALTQIFSAIITGFLTNQKPILPQTVQELAKPLVDATVFLYNKACTTFLPTPS</sequence>
<dbReference type="InterPro" id="IPR027417">
    <property type="entry name" value="P-loop_NTPase"/>
</dbReference>
<feature type="non-terminal residue" evidence="2">
    <location>
        <position position="260"/>
    </location>
</feature>
<dbReference type="Pfam" id="PF12775">
    <property type="entry name" value="AAA_7"/>
    <property type="match status" value="1"/>
</dbReference>
<dbReference type="Proteomes" id="UP000324800">
    <property type="component" value="Unassembled WGS sequence"/>
</dbReference>
<dbReference type="GO" id="GO:0045505">
    <property type="term" value="F:dynein intermediate chain binding"/>
    <property type="evidence" value="ECO:0007669"/>
    <property type="project" value="InterPro"/>
</dbReference>
<dbReference type="EMBL" id="SNRW01025345">
    <property type="protein sequence ID" value="KAA6361579.1"/>
    <property type="molecule type" value="Genomic_DNA"/>
</dbReference>
<dbReference type="InterPro" id="IPR026983">
    <property type="entry name" value="DHC"/>
</dbReference>
<dbReference type="PANTHER" id="PTHR22878">
    <property type="entry name" value="DYNEIN HEAVY CHAIN 6, AXONEMAL-LIKE-RELATED"/>
    <property type="match status" value="1"/>
</dbReference>
<protein>
    <submittedName>
        <fullName evidence="2">Putative dynein heavy chain</fullName>
    </submittedName>
</protein>
<evidence type="ECO:0000313" key="3">
    <source>
        <dbReference type="Proteomes" id="UP000324800"/>
    </source>
</evidence>
<organism evidence="2 3">
    <name type="scientific">Streblomastix strix</name>
    <dbReference type="NCBI Taxonomy" id="222440"/>
    <lineage>
        <taxon>Eukaryota</taxon>
        <taxon>Metamonada</taxon>
        <taxon>Preaxostyla</taxon>
        <taxon>Oxymonadida</taxon>
        <taxon>Streblomastigidae</taxon>
        <taxon>Streblomastix</taxon>
    </lineage>
</organism>
<comment type="caution">
    <text evidence="2">The sequence shown here is derived from an EMBL/GenBank/DDBJ whole genome shotgun (WGS) entry which is preliminary data.</text>
</comment>
<dbReference type="GO" id="GO:0007018">
    <property type="term" value="P:microtubule-based movement"/>
    <property type="evidence" value="ECO:0007669"/>
    <property type="project" value="InterPro"/>
</dbReference>
<evidence type="ECO:0000256" key="1">
    <source>
        <dbReference type="SAM" id="MobiDB-lite"/>
    </source>
</evidence>
<dbReference type="Gene3D" id="3.40.50.300">
    <property type="entry name" value="P-loop containing nucleotide triphosphate hydrolases"/>
    <property type="match status" value="1"/>
</dbReference>
<proteinExistence type="predicted"/>
<gene>
    <name evidence="2" type="ORF">EZS28_042895</name>
</gene>
<dbReference type="GO" id="GO:0051959">
    <property type="term" value="F:dynein light intermediate chain binding"/>
    <property type="evidence" value="ECO:0007669"/>
    <property type="project" value="InterPro"/>
</dbReference>
<name>A0A5J4TUP0_9EUKA</name>
<feature type="region of interest" description="Disordered" evidence="1">
    <location>
        <begin position="98"/>
        <end position="118"/>
    </location>
</feature>
<accession>A0A5J4TUP0</accession>
<reference evidence="2 3" key="1">
    <citation type="submission" date="2019-03" db="EMBL/GenBank/DDBJ databases">
        <title>Single cell metagenomics reveals metabolic interactions within the superorganism composed of flagellate Streblomastix strix and complex community of Bacteroidetes bacteria on its surface.</title>
        <authorList>
            <person name="Treitli S.C."/>
            <person name="Kolisko M."/>
            <person name="Husnik F."/>
            <person name="Keeling P."/>
            <person name="Hampl V."/>
        </authorList>
    </citation>
    <scope>NUCLEOTIDE SEQUENCE [LARGE SCALE GENOMIC DNA]</scope>
    <source>
        <strain evidence="2">ST1C</strain>
    </source>
</reference>